<evidence type="ECO:0000313" key="10">
    <source>
        <dbReference type="Proteomes" id="UP001151699"/>
    </source>
</evidence>
<reference evidence="9" key="1">
    <citation type="submission" date="2022-07" db="EMBL/GenBank/DDBJ databases">
        <authorList>
            <person name="Trinca V."/>
            <person name="Uliana J.V.C."/>
            <person name="Torres T.T."/>
            <person name="Ward R.J."/>
            <person name="Monesi N."/>
        </authorList>
    </citation>
    <scope>NUCLEOTIDE SEQUENCE</scope>
    <source>
        <strain evidence="9">HSMRA1968</strain>
        <tissue evidence="9">Whole embryos</tissue>
    </source>
</reference>
<dbReference type="InterPro" id="IPR019320">
    <property type="entry name" value="BORCS8"/>
</dbReference>
<comment type="function">
    <text evidence="6">Endoribonuclease that catalyzes the hydrolysis of histone-coding pre-mRNA 3'-end. Involved in histone pre-mRNA processing during the S-phase of the cell cycle, which is required for entering/progressing through S-phase. Cleaves histone pre-mRNA at a major and a minor cleavage site after the 5'-ACCCA-3' and the 5'-ACCCACA-3' sequence, respectively, and located downstream of the stem-loop. May require the presence of the HDE element located at the histone pre-RNA 3'-end to avoid non-specific cleavage.</text>
</comment>
<evidence type="ECO:0000259" key="8">
    <source>
        <dbReference type="SMART" id="SM00849"/>
    </source>
</evidence>
<dbReference type="GO" id="GO:0031123">
    <property type="term" value="P:RNA 3'-end processing"/>
    <property type="evidence" value="ECO:0007669"/>
    <property type="project" value="UniProtKB-ARBA"/>
</dbReference>
<dbReference type="InterPro" id="IPR039344">
    <property type="entry name" value="MBLAC1"/>
</dbReference>
<protein>
    <recommendedName>
        <fullName evidence="3">Metallo-beta-lactamase domain-containing protein 1</fullName>
    </recommendedName>
    <alternativeName>
        <fullName evidence="4">Endoribonuclease MBLAC1</fullName>
    </alternativeName>
</protein>
<dbReference type="AlphaFoldDB" id="A0A9Q0RTU1"/>
<comment type="subunit">
    <text evidence="2">Homodimer.</text>
</comment>
<evidence type="ECO:0000256" key="5">
    <source>
        <dbReference type="ARBA" id="ARBA00044690"/>
    </source>
</evidence>
<dbReference type="OrthoDB" id="10044187at2759"/>
<feature type="domain" description="Metallo-beta-lactamase" evidence="8">
    <location>
        <begin position="39"/>
        <end position="208"/>
    </location>
</feature>
<evidence type="ECO:0000256" key="2">
    <source>
        <dbReference type="ARBA" id="ARBA00011738"/>
    </source>
</evidence>
<dbReference type="PANTHER" id="PTHR23200">
    <property type="entry name" value="METALLO-BETA-LACTAMASE DOMAIN-CONTAINING PROTEIN 1"/>
    <property type="match status" value="1"/>
</dbReference>
<dbReference type="CDD" id="cd07711">
    <property type="entry name" value="MBLAC1-like_MBL-fold"/>
    <property type="match status" value="1"/>
</dbReference>
<organism evidence="9 10">
    <name type="scientific">Pseudolycoriella hygida</name>
    <dbReference type="NCBI Taxonomy" id="35572"/>
    <lineage>
        <taxon>Eukaryota</taxon>
        <taxon>Metazoa</taxon>
        <taxon>Ecdysozoa</taxon>
        <taxon>Arthropoda</taxon>
        <taxon>Hexapoda</taxon>
        <taxon>Insecta</taxon>
        <taxon>Pterygota</taxon>
        <taxon>Neoptera</taxon>
        <taxon>Endopterygota</taxon>
        <taxon>Diptera</taxon>
        <taxon>Nematocera</taxon>
        <taxon>Sciaroidea</taxon>
        <taxon>Sciaridae</taxon>
        <taxon>Pseudolycoriella</taxon>
    </lineage>
</organism>
<dbReference type="SUPFAM" id="SSF56281">
    <property type="entry name" value="Metallo-hydrolase/oxidoreductase"/>
    <property type="match status" value="1"/>
</dbReference>
<dbReference type="GO" id="GO:0005829">
    <property type="term" value="C:cytosol"/>
    <property type="evidence" value="ECO:0007669"/>
    <property type="project" value="UniProtKB-SubCell"/>
</dbReference>
<dbReference type="SMART" id="SM00849">
    <property type="entry name" value="Lactamase_B"/>
    <property type="match status" value="1"/>
</dbReference>
<gene>
    <name evidence="9" type="ORF">Bhyg_17362</name>
</gene>
<evidence type="ECO:0000256" key="1">
    <source>
        <dbReference type="ARBA" id="ARBA00004514"/>
    </source>
</evidence>
<comment type="catalytic activity">
    <reaction evidence="5">
        <text>a ribonucleotidyl-ribonucleotide-RNA + H2O = a 3'-end ribonucleotide-RNA + a 5'-end 5'-phospho-ribonucleoside-RNA + H(+)</text>
        <dbReference type="Rhea" id="RHEA:68096"/>
        <dbReference type="Rhea" id="RHEA-COMP:15179"/>
        <dbReference type="Rhea" id="RHEA-COMP:17355"/>
        <dbReference type="Rhea" id="RHEA-COMP:17428"/>
        <dbReference type="ChEBI" id="CHEBI:15377"/>
        <dbReference type="ChEBI" id="CHEBI:15378"/>
        <dbReference type="ChEBI" id="CHEBI:74896"/>
        <dbReference type="ChEBI" id="CHEBI:138282"/>
        <dbReference type="ChEBI" id="CHEBI:173118"/>
    </reaction>
    <physiologicalReaction direction="left-to-right" evidence="5">
        <dbReference type="Rhea" id="RHEA:68097"/>
    </physiologicalReaction>
</comment>
<comment type="caution">
    <text evidence="9">The sequence shown here is derived from an EMBL/GenBank/DDBJ whole genome shotgun (WGS) entry which is preliminary data.</text>
</comment>
<comment type="subcellular location">
    <subcellularLocation>
        <location evidence="1">Cytoplasm</location>
        <location evidence="1">Cytosol</location>
    </subcellularLocation>
</comment>
<dbReference type="InterPro" id="IPR001279">
    <property type="entry name" value="Metallo-B-lactamas"/>
</dbReference>
<keyword evidence="10" id="KW-1185">Reference proteome</keyword>
<evidence type="ECO:0000256" key="4">
    <source>
        <dbReference type="ARBA" id="ARBA00032988"/>
    </source>
</evidence>
<evidence type="ECO:0000256" key="6">
    <source>
        <dbReference type="ARBA" id="ARBA00045869"/>
    </source>
</evidence>
<dbReference type="Proteomes" id="UP001151699">
    <property type="component" value="Unassembled WGS sequence"/>
</dbReference>
<evidence type="ECO:0000313" key="9">
    <source>
        <dbReference type="EMBL" id="KAJ6617884.1"/>
    </source>
</evidence>
<dbReference type="Pfam" id="PF00753">
    <property type="entry name" value="Lactamase_B"/>
    <property type="match status" value="1"/>
</dbReference>
<sequence length="402" mass="44725">MSLRGNTIFHVGMSTRNEVICLFDGYCVVQAEQNRMSANCTCTLIKSKGGKNILIDTMTAWDKDMLLTALETVNLVPDDVSFVVNTHGHSDHIGNNNLFLKAKHIVGQNISFKNEYELHDFANPYVIEDGIEVISTKGHTLGCVSVIVKNGICAGVEGAIGIVGDLFERFDDINDTTIWIEAGSEDQAAQSRSRSAVADIVDYILPGHGGGFKVALKSTVCTDRTDTLTFNDAELSTKVKKTTEKISENMHIVANEPSLAFYRIQEHVRKVLPMIVDRKAEVVHLQQELQGHCYDMEYALKSIKSIENSDPIFQNIQESLKNAIFLKQQLKFEEARTRKKDTSSSSVYKRLSAHITLDLPDLPDLSGVVRETTNRVEHMMSQARQSSSHGGSELQRSHTTLH</sequence>
<proteinExistence type="predicted"/>
<evidence type="ECO:0000256" key="7">
    <source>
        <dbReference type="SAM" id="MobiDB-lite"/>
    </source>
</evidence>
<dbReference type="InterPro" id="IPR036866">
    <property type="entry name" value="RibonucZ/Hydroxyglut_hydro"/>
</dbReference>
<dbReference type="Gene3D" id="3.60.15.10">
    <property type="entry name" value="Ribonuclease Z/Hydroxyacylglutathione hydrolase-like"/>
    <property type="match status" value="1"/>
</dbReference>
<accession>A0A9Q0RTU1</accession>
<evidence type="ECO:0000256" key="3">
    <source>
        <dbReference type="ARBA" id="ARBA00014856"/>
    </source>
</evidence>
<name>A0A9Q0RTU1_9DIPT</name>
<dbReference type="Pfam" id="PF10167">
    <property type="entry name" value="BORCS8"/>
    <property type="match status" value="1"/>
</dbReference>
<feature type="region of interest" description="Disordered" evidence="7">
    <location>
        <begin position="379"/>
        <end position="402"/>
    </location>
</feature>
<dbReference type="PANTHER" id="PTHR23200:SF48">
    <property type="entry name" value="METALLO-BETA-LACTAMASE DOMAIN-CONTAINING PROTEIN 1"/>
    <property type="match status" value="1"/>
</dbReference>
<dbReference type="EMBL" id="WJQU01004263">
    <property type="protein sequence ID" value="KAJ6617884.1"/>
    <property type="molecule type" value="Genomic_DNA"/>
</dbReference>